<dbReference type="Pfam" id="PF02518">
    <property type="entry name" value="HATPase_c"/>
    <property type="match status" value="1"/>
</dbReference>
<keyword evidence="10 13" id="KW-1133">Transmembrane helix</keyword>
<reference evidence="15 16" key="1">
    <citation type="journal article" date="2017" name="Water Res.">
        <title>Comammox in drinking water systems.</title>
        <authorList>
            <person name="Wang Y."/>
            <person name="Ma L."/>
            <person name="Mao Y."/>
            <person name="Jiang X."/>
            <person name="Xia Y."/>
            <person name="Yu K."/>
            <person name="Li B."/>
            <person name="Zhang T."/>
        </authorList>
    </citation>
    <scope>NUCLEOTIDE SEQUENCE [LARGE SCALE GENOMIC DNA]</scope>
    <source>
        <strain evidence="15">SG_bin8</strain>
    </source>
</reference>
<comment type="catalytic activity">
    <reaction evidence="1">
        <text>ATP + protein L-histidine = ADP + protein N-phospho-L-histidine.</text>
        <dbReference type="EC" id="2.7.13.3"/>
    </reaction>
</comment>
<name>A0A1W9HQW2_9HYPH</name>
<dbReference type="Pfam" id="PF07568">
    <property type="entry name" value="HisKA_2"/>
    <property type="match status" value="1"/>
</dbReference>
<accession>A0A1W9HQW2</accession>
<keyword evidence="6 13" id="KW-0812">Transmembrane</keyword>
<dbReference type="GO" id="GO:0000160">
    <property type="term" value="P:phosphorelay signal transduction system"/>
    <property type="evidence" value="ECO:0007669"/>
    <property type="project" value="UniProtKB-KW"/>
</dbReference>
<keyword evidence="11" id="KW-0902">Two-component regulatory system</keyword>
<keyword evidence="7" id="KW-0547">Nucleotide-binding</keyword>
<evidence type="ECO:0000256" key="2">
    <source>
        <dbReference type="ARBA" id="ARBA00004141"/>
    </source>
</evidence>
<dbReference type="Gene3D" id="1.20.120.620">
    <property type="entry name" value="Backbone structure of the membrane domain of e. Coli histidine kinase receptor kdpd"/>
    <property type="match status" value="1"/>
</dbReference>
<dbReference type="AlphaFoldDB" id="A0A1W9HQW2"/>
<evidence type="ECO:0000256" key="8">
    <source>
        <dbReference type="ARBA" id="ARBA00022777"/>
    </source>
</evidence>
<dbReference type="PANTHER" id="PTHR41523">
    <property type="entry name" value="TWO-COMPONENT SYSTEM SENSOR PROTEIN"/>
    <property type="match status" value="1"/>
</dbReference>
<dbReference type="InterPro" id="IPR011495">
    <property type="entry name" value="Sig_transdc_His_kin_sub2_dim/P"/>
</dbReference>
<evidence type="ECO:0000256" key="7">
    <source>
        <dbReference type="ARBA" id="ARBA00022741"/>
    </source>
</evidence>
<evidence type="ECO:0000313" key="16">
    <source>
        <dbReference type="Proteomes" id="UP000192872"/>
    </source>
</evidence>
<comment type="caution">
    <text evidence="15">The sequence shown here is derived from an EMBL/GenBank/DDBJ whole genome shotgun (WGS) entry which is preliminary data.</text>
</comment>
<keyword evidence="8" id="KW-0418">Kinase</keyword>
<evidence type="ECO:0000256" key="5">
    <source>
        <dbReference type="ARBA" id="ARBA00022679"/>
    </source>
</evidence>
<evidence type="ECO:0000256" key="3">
    <source>
        <dbReference type="ARBA" id="ARBA00012438"/>
    </source>
</evidence>
<dbReference type="InterPro" id="IPR003594">
    <property type="entry name" value="HATPase_dom"/>
</dbReference>
<dbReference type="GO" id="GO:0005524">
    <property type="term" value="F:ATP binding"/>
    <property type="evidence" value="ECO:0007669"/>
    <property type="project" value="UniProtKB-KW"/>
</dbReference>
<dbReference type="GO" id="GO:0004673">
    <property type="term" value="F:protein histidine kinase activity"/>
    <property type="evidence" value="ECO:0007669"/>
    <property type="project" value="UniProtKB-EC"/>
</dbReference>
<dbReference type="Proteomes" id="UP000192872">
    <property type="component" value="Unassembled WGS sequence"/>
</dbReference>
<evidence type="ECO:0000256" key="4">
    <source>
        <dbReference type="ARBA" id="ARBA00022553"/>
    </source>
</evidence>
<evidence type="ECO:0000256" key="13">
    <source>
        <dbReference type="SAM" id="Phobius"/>
    </source>
</evidence>
<dbReference type="STRING" id="1827387.A4S15_02605"/>
<dbReference type="SUPFAM" id="SSF55874">
    <property type="entry name" value="ATPase domain of HSP90 chaperone/DNA topoisomerase II/histidine kinase"/>
    <property type="match status" value="1"/>
</dbReference>
<dbReference type="GO" id="GO:0016020">
    <property type="term" value="C:membrane"/>
    <property type="evidence" value="ECO:0007669"/>
    <property type="project" value="UniProtKB-SubCell"/>
</dbReference>
<gene>
    <name evidence="15" type="ORF">A4S15_02605</name>
</gene>
<keyword evidence="4" id="KW-0597">Phosphoprotein</keyword>
<dbReference type="InterPro" id="IPR036890">
    <property type="entry name" value="HATPase_C_sf"/>
</dbReference>
<protein>
    <recommendedName>
        <fullName evidence="3">histidine kinase</fullName>
        <ecNumber evidence="3">2.7.13.3</ecNumber>
    </recommendedName>
</protein>
<feature type="domain" description="Histidine kinase/HSP90-like ATPase" evidence="14">
    <location>
        <begin position="239"/>
        <end position="338"/>
    </location>
</feature>
<keyword evidence="9" id="KW-0067">ATP-binding</keyword>
<dbReference type="Gene3D" id="3.30.565.10">
    <property type="entry name" value="Histidine kinase-like ATPase, C-terminal domain"/>
    <property type="match status" value="1"/>
</dbReference>
<evidence type="ECO:0000256" key="6">
    <source>
        <dbReference type="ARBA" id="ARBA00022692"/>
    </source>
</evidence>
<dbReference type="RefSeq" id="WP_376799840.1">
    <property type="nucleotide sequence ID" value="NZ_DBNB01000008.1"/>
</dbReference>
<dbReference type="EMBL" id="LWDL01000031">
    <property type="protein sequence ID" value="OQW49631.1"/>
    <property type="molecule type" value="Genomic_DNA"/>
</dbReference>
<keyword evidence="12 13" id="KW-0472">Membrane</keyword>
<dbReference type="Pfam" id="PF13493">
    <property type="entry name" value="DUF4118"/>
    <property type="match status" value="1"/>
</dbReference>
<dbReference type="EC" id="2.7.13.3" evidence="3"/>
<dbReference type="SMART" id="SM00387">
    <property type="entry name" value="HATPase_c"/>
    <property type="match status" value="1"/>
</dbReference>
<evidence type="ECO:0000256" key="12">
    <source>
        <dbReference type="ARBA" id="ARBA00023136"/>
    </source>
</evidence>
<proteinExistence type="predicted"/>
<sequence>MAQSVASLSGRWRSDPLFGVLASFALFAAALASRVALDGVLPDGFPYITFFPAVVLSTFFMGTRAGIFCAVLSGLASWYFFLPPHWSFATDSTTMLALIFYLVVVGVDILVIDRMVAAQTELAGARNEAIAALSQRDALFVELQHRIGNNLNAVSALLNLQARAIGDTNAHRALVEAAQRIGTIASINRLFLEPSRSGGQLDAQFVRDLASRCVEVGGQGQAVDIDVAGDTILLSQDEFLPTGLVIAECINNALEHGFPDSRSGRLTVRLRADAANGSAEISVRDDGVGLPAHFSLDEAESVGLQLIKLFAMQLNGTFTMSAALPQGTLSTLRFRPTGAAEFDNEPASFLTFS</sequence>
<dbReference type="InterPro" id="IPR038318">
    <property type="entry name" value="KdpD_sf"/>
</dbReference>
<evidence type="ECO:0000256" key="10">
    <source>
        <dbReference type="ARBA" id="ARBA00022989"/>
    </source>
</evidence>
<comment type="subcellular location">
    <subcellularLocation>
        <location evidence="2">Membrane</location>
        <topology evidence="2">Multi-pass membrane protein</topology>
    </subcellularLocation>
</comment>
<evidence type="ECO:0000256" key="1">
    <source>
        <dbReference type="ARBA" id="ARBA00000085"/>
    </source>
</evidence>
<evidence type="ECO:0000256" key="11">
    <source>
        <dbReference type="ARBA" id="ARBA00023012"/>
    </source>
</evidence>
<feature type="transmembrane region" description="Helical" evidence="13">
    <location>
        <begin position="48"/>
        <end position="81"/>
    </location>
</feature>
<evidence type="ECO:0000259" key="14">
    <source>
        <dbReference type="SMART" id="SM00387"/>
    </source>
</evidence>
<dbReference type="InterPro" id="IPR025201">
    <property type="entry name" value="KdpD_TM"/>
</dbReference>
<keyword evidence="5" id="KW-0808">Transferase</keyword>
<feature type="transmembrane region" description="Helical" evidence="13">
    <location>
        <begin position="93"/>
        <end position="112"/>
    </location>
</feature>
<dbReference type="PANTHER" id="PTHR41523:SF8">
    <property type="entry name" value="ETHYLENE RESPONSE SENSOR PROTEIN"/>
    <property type="match status" value="1"/>
</dbReference>
<evidence type="ECO:0000313" key="15">
    <source>
        <dbReference type="EMBL" id="OQW49631.1"/>
    </source>
</evidence>
<organism evidence="15 16">
    <name type="scientific">Candidatus Raskinella chloraquaticus</name>
    <dbReference type="NCBI Taxonomy" id="1951219"/>
    <lineage>
        <taxon>Bacteria</taxon>
        <taxon>Pseudomonadati</taxon>
        <taxon>Pseudomonadota</taxon>
        <taxon>Alphaproteobacteria</taxon>
        <taxon>Hyphomicrobiales</taxon>
        <taxon>Phreatobacteraceae</taxon>
        <taxon>Candidatus Raskinella</taxon>
    </lineage>
</organism>
<evidence type="ECO:0000256" key="9">
    <source>
        <dbReference type="ARBA" id="ARBA00022840"/>
    </source>
</evidence>